<comment type="caution">
    <text evidence="3">The sequence shown here is derived from an EMBL/GenBank/DDBJ whole genome shotgun (WGS) entry which is preliminary data.</text>
</comment>
<feature type="transmembrane region" description="Helical" evidence="2">
    <location>
        <begin position="21"/>
        <end position="41"/>
    </location>
</feature>
<feature type="transmembrane region" description="Helical" evidence="2">
    <location>
        <begin position="88"/>
        <end position="107"/>
    </location>
</feature>
<proteinExistence type="predicted"/>
<evidence type="ECO:0000313" key="3">
    <source>
        <dbReference type="EMBL" id="KUF09214.1"/>
    </source>
</evidence>
<accession>A0A0W7WFH1</accession>
<feature type="transmembrane region" description="Helical" evidence="2">
    <location>
        <begin position="47"/>
        <end position="67"/>
    </location>
</feature>
<dbReference type="EMBL" id="LPXO01000015">
    <property type="protein sequence ID" value="KUF09214.1"/>
    <property type="molecule type" value="Genomic_DNA"/>
</dbReference>
<organism evidence="3 4">
    <name type="scientific">Pseudoponticoccus marisrubri</name>
    <dbReference type="NCBI Taxonomy" id="1685382"/>
    <lineage>
        <taxon>Bacteria</taxon>
        <taxon>Pseudomonadati</taxon>
        <taxon>Pseudomonadota</taxon>
        <taxon>Alphaproteobacteria</taxon>
        <taxon>Rhodobacterales</taxon>
        <taxon>Roseobacteraceae</taxon>
        <taxon>Pseudoponticoccus</taxon>
    </lineage>
</organism>
<feature type="coiled-coil region" evidence="1">
    <location>
        <begin position="145"/>
        <end position="176"/>
    </location>
</feature>
<dbReference type="Proteomes" id="UP000054396">
    <property type="component" value="Unassembled WGS sequence"/>
</dbReference>
<keyword evidence="1" id="KW-0175">Coiled coil</keyword>
<evidence type="ECO:0000256" key="1">
    <source>
        <dbReference type="SAM" id="Coils"/>
    </source>
</evidence>
<keyword evidence="2" id="KW-0812">Transmembrane</keyword>
<protein>
    <recommendedName>
        <fullName evidence="5">5-bromo-4-chloroindolyl phosphate hydrolase</fullName>
    </recommendedName>
</protein>
<keyword evidence="2" id="KW-1133">Transmembrane helix</keyword>
<gene>
    <name evidence="3" type="ORF">AVJ23_18330</name>
</gene>
<reference evidence="3 4" key="1">
    <citation type="submission" date="2015-12" db="EMBL/GenBank/DDBJ databases">
        <authorList>
            <person name="Shamseldin A."/>
            <person name="Moawad H."/>
            <person name="Abd El-Rahim W.M."/>
            <person name="Sadowsky M.J."/>
        </authorList>
    </citation>
    <scope>NUCLEOTIDE SEQUENCE [LARGE SCALE GENOMIC DNA]</scope>
    <source>
        <strain evidence="3 4">SJ5A-1</strain>
    </source>
</reference>
<evidence type="ECO:0000313" key="4">
    <source>
        <dbReference type="Proteomes" id="UP000054396"/>
    </source>
</evidence>
<keyword evidence="4" id="KW-1185">Reference proteome</keyword>
<dbReference type="AlphaFoldDB" id="A0A0W7WFH1"/>
<dbReference type="STRING" id="1685382.AVJ23_18330"/>
<keyword evidence="2" id="KW-0472">Membrane</keyword>
<name>A0A0W7WFH1_9RHOB</name>
<evidence type="ECO:0000256" key="2">
    <source>
        <dbReference type="SAM" id="Phobius"/>
    </source>
</evidence>
<sequence length="284" mass="31768">MEALMIPKDRRARTATTAPDDAAFDSWLNILFLAAFPLLLWLFRGSFAGVATALMALWIFSIGLRLIAHGHRLHQAYDAAPVARRPRLPRKILGSALIGVMVLILAGHQFATLMPPLLMGLTGMALSLAAFGPDPLRDKGEQQPVNSAALEVEAAQARLEDVLVELTDRIAALQDADLTRRSEATRAMVLRCMRSIGHTPEERARILKPVTRFAEMLETETARLEDAARREDFRFARRRFVAKLDVMAESFEERARRHGLRGGRDVFDMEADFLLERMPRESAA</sequence>
<evidence type="ECO:0008006" key="5">
    <source>
        <dbReference type="Google" id="ProtNLM"/>
    </source>
</evidence>